<sequence>MEDRVSQFLSYLQVKNEFGQTIYGHLAQIIAKLLDDRPADAVAAMGQISREIKASAGVRELDAANGQRLTDEEYELIQLALDLFAGKTEEPVVDPRTAVQNVLQLNQKLNILGKGFDEQTALLLQKQINDFADKRKGYFTQIGFFGRFQTQAGNYYVLECLPAKPRKQMFRFTGKPMQSTIPDSFKQHRLPKQFVSEEKIHFMSTKKQKKLKAYVDSVLSKLDPENLQFDLSTIPPPPKFTQQTTYPRGDNVHPQGVNRFIYFVTKDINQVQAQWERLPDLEARQVRLSRLFQTKLTGDLTSRIWDRIPPFPGCEAHYLRCLISRIKHGAQLAPAACVKLEDAPEQEEEDLTEEQQKIEAAEKLANPKDQEDFTRDCVEAETPKEKLMKKHFIQWPSINPEMEEIEFESLVKSDAWVHMCPVLTHRGVVLPFELPEEAEPEPEEEEADQEEPEEEAKEAEAEEKGEEGEEKEPVPPTVQERLAALYNECDQKRLLEENNGVMKEVAKTKVLCQKPRAHWELIRDPWEAARKENKGIYVNDRFFGIEGQPIDINAKQQELPEKEAQFWEKQAEKEEQLKALDEQAAEGDFYDEEKEILTGERPEPMAPASGDSEIIIHSVKIPEVAVQAEQVRIPAYRTIYDRLLSKNSPVIIESTRWSGMMNVVYNQSNAEAIAFASIYLGDGLNAQQNNAFDQRRFCLPPPMCMVTADLNEETEPLAEIEREVRERIVDMERKDQAKAERKIREAEEKRRAEEEEKRLEGQPEGGEQQENVEGEGEGEEKKEDE</sequence>
<evidence type="ECO:0000313" key="9">
    <source>
        <dbReference type="Proteomes" id="UP001642409"/>
    </source>
</evidence>
<feature type="compositionally biased region" description="Acidic residues" evidence="6">
    <location>
        <begin position="434"/>
        <end position="470"/>
    </location>
</feature>
<keyword evidence="3" id="KW-0969">Cilium</keyword>
<dbReference type="AlphaFoldDB" id="A0AA86PR83"/>
<dbReference type="PANTHER" id="PTHR13159">
    <property type="entry name" value="RADIAL SPOKEHEAD-RELATED"/>
    <property type="match status" value="1"/>
</dbReference>
<dbReference type="InterPro" id="IPR006802">
    <property type="entry name" value="Radial_spoke"/>
</dbReference>
<evidence type="ECO:0000256" key="1">
    <source>
        <dbReference type="ARBA" id="ARBA00004430"/>
    </source>
</evidence>
<evidence type="ECO:0000313" key="8">
    <source>
        <dbReference type="EMBL" id="CAL6040921.1"/>
    </source>
</evidence>
<feature type="compositionally biased region" description="Basic and acidic residues" evidence="6">
    <location>
        <begin position="730"/>
        <end position="761"/>
    </location>
</feature>
<evidence type="ECO:0000313" key="7">
    <source>
        <dbReference type="EMBL" id="CAI9943236.1"/>
    </source>
</evidence>
<keyword evidence="2" id="KW-0963">Cytoplasm</keyword>
<protein>
    <submittedName>
        <fullName evidence="7">Radial spokehead-like protein</fullName>
    </submittedName>
    <submittedName>
        <fullName evidence="8">Radial_spokehead-like protein</fullName>
    </submittedName>
</protein>
<evidence type="ECO:0000256" key="6">
    <source>
        <dbReference type="SAM" id="MobiDB-lite"/>
    </source>
</evidence>
<feature type="region of interest" description="Disordered" evidence="6">
    <location>
        <begin position="433"/>
        <end position="477"/>
    </location>
</feature>
<organism evidence="7">
    <name type="scientific">Hexamita inflata</name>
    <dbReference type="NCBI Taxonomy" id="28002"/>
    <lineage>
        <taxon>Eukaryota</taxon>
        <taxon>Metamonada</taxon>
        <taxon>Diplomonadida</taxon>
        <taxon>Hexamitidae</taxon>
        <taxon>Hexamitinae</taxon>
        <taxon>Hexamita</taxon>
    </lineage>
</organism>
<dbReference type="GO" id="GO:0035082">
    <property type="term" value="P:axoneme assembly"/>
    <property type="evidence" value="ECO:0007669"/>
    <property type="project" value="TreeGrafter"/>
</dbReference>
<dbReference type="Pfam" id="PF04712">
    <property type="entry name" value="Radial_spoke"/>
    <property type="match status" value="1"/>
</dbReference>
<evidence type="ECO:0000256" key="2">
    <source>
        <dbReference type="ARBA" id="ARBA00022490"/>
    </source>
</evidence>
<proteinExistence type="predicted"/>
<comment type="caution">
    <text evidence="7">The sequence shown here is derived from an EMBL/GenBank/DDBJ whole genome shotgun (WGS) entry which is preliminary data.</text>
</comment>
<accession>A0AA86PR83</accession>
<dbReference type="PANTHER" id="PTHR13159:SF0">
    <property type="entry name" value="RADIAL SPOKE HEAD 6 HOMOLOG A"/>
    <property type="match status" value="1"/>
</dbReference>
<dbReference type="GO" id="GO:0001534">
    <property type="term" value="C:radial spoke"/>
    <property type="evidence" value="ECO:0007669"/>
    <property type="project" value="InterPro"/>
</dbReference>
<dbReference type="Proteomes" id="UP001642409">
    <property type="component" value="Unassembled WGS sequence"/>
</dbReference>
<reference evidence="7" key="1">
    <citation type="submission" date="2023-06" db="EMBL/GenBank/DDBJ databases">
        <authorList>
            <person name="Kurt Z."/>
        </authorList>
    </citation>
    <scope>NUCLEOTIDE SEQUENCE</scope>
</reference>
<gene>
    <name evidence="7" type="ORF">HINF_LOCUS30881</name>
    <name evidence="8" type="ORF">HINF_LOCUS38574</name>
</gene>
<keyword evidence="5" id="KW-0966">Cell projection</keyword>
<dbReference type="EMBL" id="CATOUU010000714">
    <property type="protein sequence ID" value="CAI9943236.1"/>
    <property type="molecule type" value="Genomic_DNA"/>
</dbReference>
<dbReference type="EMBL" id="CAXDID020000147">
    <property type="protein sequence ID" value="CAL6040921.1"/>
    <property type="molecule type" value="Genomic_DNA"/>
</dbReference>
<evidence type="ECO:0000256" key="4">
    <source>
        <dbReference type="ARBA" id="ARBA00023212"/>
    </source>
</evidence>
<reference evidence="8 9" key="2">
    <citation type="submission" date="2024-07" db="EMBL/GenBank/DDBJ databases">
        <authorList>
            <person name="Akdeniz Z."/>
        </authorList>
    </citation>
    <scope>NUCLEOTIDE SEQUENCE [LARGE SCALE GENOMIC DNA]</scope>
</reference>
<comment type="subcellular location">
    <subcellularLocation>
        <location evidence="1">Cytoplasm</location>
        <location evidence="1">Cytoskeleton</location>
        <location evidence="1">Cilium axoneme</location>
    </subcellularLocation>
</comment>
<keyword evidence="9" id="KW-1185">Reference proteome</keyword>
<keyword evidence="4" id="KW-0206">Cytoskeleton</keyword>
<evidence type="ECO:0000256" key="5">
    <source>
        <dbReference type="ARBA" id="ARBA00023273"/>
    </source>
</evidence>
<evidence type="ECO:0000256" key="3">
    <source>
        <dbReference type="ARBA" id="ARBA00023069"/>
    </source>
</evidence>
<dbReference type="GO" id="GO:0060294">
    <property type="term" value="P:cilium movement involved in cell motility"/>
    <property type="evidence" value="ECO:0007669"/>
    <property type="project" value="InterPro"/>
</dbReference>
<name>A0AA86PR83_9EUKA</name>
<feature type="region of interest" description="Disordered" evidence="6">
    <location>
        <begin position="730"/>
        <end position="785"/>
    </location>
</feature>